<keyword evidence="7" id="KW-0812">Transmembrane</keyword>
<dbReference type="Pfam" id="PF00171">
    <property type="entry name" value="Aldedh"/>
    <property type="match status" value="1"/>
</dbReference>
<accession>A0AAD8E575</accession>
<dbReference type="PROSITE" id="PS00687">
    <property type="entry name" value="ALDEHYDE_DEHYDR_GLU"/>
    <property type="match status" value="1"/>
</dbReference>
<dbReference type="GO" id="GO:0005737">
    <property type="term" value="C:cytoplasm"/>
    <property type="evidence" value="ECO:0007669"/>
    <property type="project" value="TreeGrafter"/>
</dbReference>
<dbReference type="Gene3D" id="3.40.605.10">
    <property type="entry name" value="Aldehyde Dehydrogenase, Chain A, domain 1"/>
    <property type="match status" value="1"/>
</dbReference>
<dbReference type="InterPro" id="IPR012394">
    <property type="entry name" value="Aldehyde_DH_NAD(P)"/>
</dbReference>
<feature type="active site" evidence="4 5">
    <location>
        <position position="210"/>
    </location>
</feature>
<organism evidence="9 10">
    <name type="scientific">Diploptera punctata</name>
    <name type="common">Pacific beetle cockroach</name>
    <dbReference type="NCBI Taxonomy" id="6984"/>
    <lineage>
        <taxon>Eukaryota</taxon>
        <taxon>Metazoa</taxon>
        <taxon>Ecdysozoa</taxon>
        <taxon>Arthropoda</taxon>
        <taxon>Hexapoda</taxon>
        <taxon>Insecta</taxon>
        <taxon>Pterygota</taxon>
        <taxon>Neoptera</taxon>
        <taxon>Polyneoptera</taxon>
        <taxon>Dictyoptera</taxon>
        <taxon>Blattodea</taxon>
        <taxon>Blaberoidea</taxon>
        <taxon>Blaberidae</taxon>
        <taxon>Diplopterinae</taxon>
        <taxon>Diploptera</taxon>
    </lineage>
</organism>
<evidence type="ECO:0000256" key="6">
    <source>
        <dbReference type="RuleBase" id="RU003345"/>
    </source>
</evidence>
<dbReference type="FunFam" id="3.40.605.10:FF:000004">
    <property type="entry name" value="Aldehyde dehydrogenase"/>
    <property type="match status" value="1"/>
</dbReference>
<evidence type="ECO:0000259" key="8">
    <source>
        <dbReference type="Pfam" id="PF00171"/>
    </source>
</evidence>
<name>A0AAD8E575_DIPPU</name>
<keyword evidence="10" id="KW-1185">Reference proteome</keyword>
<dbReference type="Gene3D" id="3.40.309.10">
    <property type="entry name" value="Aldehyde Dehydrogenase, Chain A, domain 2"/>
    <property type="match status" value="1"/>
</dbReference>
<dbReference type="InterPro" id="IPR016161">
    <property type="entry name" value="Ald_DH/histidinol_DH"/>
</dbReference>
<dbReference type="GO" id="GO:0004029">
    <property type="term" value="F:aldehyde dehydrogenase (NAD+) activity"/>
    <property type="evidence" value="ECO:0007669"/>
    <property type="project" value="TreeGrafter"/>
</dbReference>
<proteinExistence type="inferred from homology"/>
<evidence type="ECO:0000313" key="10">
    <source>
        <dbReference type="Proteomes" id="UP001233999"/>
    </source>
</evidence>
<reference evidence="9" key="1">
    <citation type="journal article" date="2023" name="IScience">
        <title>Live-bearing cockroach genome reveals convergent evolutionary mechanisms linked to viviparity in insects and beyond.</title>
        <authorList>
            <person name="Fouks B."/>
            <person name="Harrison M.C."/>
            <person name="Mikhailova A.A."/>
            <person name="Marchal E."/>
            <person name="English S."/>
            <person name="Carruthers M."/>
            <person name="Jennings E.C."/>
            <person name="Chiamaka E.L."/>
            <person name="Frigard R.A."/>
            <person name="Pippel M."/>
            <person name="Attardo G.M."/>
            <person name="Benoit J.B."/>
            <person name="Bornberg-Bauer E."/>
            <person name="Tobe S.S."/>
        </authorList>
    </citation>
    <scope>NUCLEOTIDE SEQUENCE</scope>
    <source>
        <strain evidence="9">Stay&amp;Tobe</strain>
    </source>
</reference>
<keyword evidence="7" id="KW-0472">Membrane</keyword>
<comment type="similarity">
    <text evidence="1 6">Belongs to the aldehyde dehydrogenase family.</text>
</comment>
<dbReference type="InterPro" id="IPR015590">
    <property type="entry name" value="Aldehyde_DH_dom"/>
</dbReference>
<feature type="domain" description="Aldehyde dehydrogenase" evidence="8">
    <location>
        <begin position="6"/>
        <end position="429"/>
    </location>
</feature>
<dbReference type="CDD" id="cd07132">
    <property type="entry name" value="ALDH_F3AB"/>
    <property type="match status" value="1"/>
</dbReference>
<dbReference type="PANTHER" id="PTHR43570:SF16">
    <property type="entry name" value="ALDEHYDE DEHYDROGENASE TYPE III, ISOFORM Q"/>
    <property type="match status" value="1"/>
</dbReference>
<feature type="active site" evidence="4">
    <location>
        <position position="244"/>
    </location>
</feature>
<evidence type="ECO:0000313" key="9">
    <source>
        <dbReference type="EMBL" id="KAJ9577723.1"/>
    </source>
</evidence>
<dbReference type="InterPro" id="IPR029510">
    <property type="entry name" value="Ald_DH_CS_GLU"/>
</dbReference>
<keyword evidence="2 6" id="KW-0560">Oxidoreductase</keyword>
<dbReference type="InterPro" id="IPR016163">
    <property type="entry name" value="Ald_DH_C"/>
</dbReference>
<sequence>MAGPSEIVGKARRAFRSGRTLPLSFREAQLKQFLAMIEENKQDILDALSYDLHKSKQEAILLEVQIITKEVHEMLNNLRVWAQPEDVEKGLANAMDKAKIYKDPYGVVLVIGPWNYPVQLALLPAIGAIAAGNCVIIKPSEVTAACAALIARLVPNYLDKECCQVVLGGVTETTELLKERFDYIFYTGSTNVGKIVRAAANQHLTPVTLELGGKSPVYIDETANIEMTVKRVLWGKCVNAGQTCIAPDYILCPTSVQDKFVAKAKTVLQEWYGDNMKNSPDLCRIVSDTHYKRLVQLLRNGKVAVGGETDPKEKFIAPTILTDVKSTDPIMQEEIFGPILPILNVDDVTQAIEFINSREHPLAFYIFTNNKKVMEKLINNVSCGGISCNEPSCMLHNQFDTLPFGGVGHSGMGAYHGIHSFNTFVHRKSCLIRDFNSIAERLASSRYPPYSEKKLNFISFLLEKRKGLNVPYFSHLMVFALGVAATIGFKALPKFF</sequence>
<dbReference type="FunFam" id="3.40.309.10:FF:000003">
    <property type="entry name" value="Aldehyde dehydrogenase"/>
    <property type="match status" value="1"/>
</dbReference>
<evidence type="ECO:0000256" key="3">
    <source>
        <dbReference type="ARBA" id="ARBA00023027"/>
    </source>
</evidence>
<evidence type="ECO:0000256" key="2">
    <source>
        <dbReference type="ARBA" id="ARBA00023002"/>
    </source>
</evidence>
<dbReference type="EMBL" id="JASPKZ010009349">
    <property type="protein sequence ID" value="KAJ9577723.1"/>
    <property type="molecule type" value="Genomic_DNA"/>
</dbReference>
<evidence type="ECO:0000256" key="4">
    <source>
        <dbReference type="PIRSR" id="PIRSR036492-1"/>
    </source>
</evidence>
<gene>
    <name evidence="9" type="ORF">L9F63_005716</name>
</gene>
<feature type="non-terminal residue" evidence="9">
    <location>
        <position position="496"/>
    </location>
</feature>
<evidence type="ECO:0000256" key="5">
    <source>
        <dbReference type="PROSITE-ProRule" id="PRU10007"/>
    </source>
</evidence>
<keyword evidence="7" id="KW-1133">Transmembrane helix</keyword>
<evidence type="ECO:0000256" key="1">
    <source>
        <dbReference type="ARBA" id="ARBA00009986"/>
    </source>
</evidence>
<keyword evidence="3" id="KW-0520">NAD</keyword>
<comment type="caution">
    <text evidence="9">The sequence shown here is derived from an EMBL/GenBank/DDBJ whole genome shotgun (WGS) entry which is preliminary data.</text>
</comment>
<protein>
    <recommendedName>
        <fullName evidence="8">Aldehyde dehydrogenase domain-containing protein</fullName>
    </recommendedName>
</protein>
<dbReference type="PIRSF" id="PIRSF036492">
    <property type="entry name" value="ALDH"/>
    <property type="match status" value="1"/>
</dbReference>
<dbReference type="Proteomes" id="UP001233999">
    <property type="component" value="Unassembled WGS sequence"/>
</dbReference>
<dbReference type="AlphaFoldDB" id="A0AAD8E575"/>
<dbReference type="InterPro" id="IPR016162">
    <property type="entry name" value="Ald_DH_N"/>
</dbReference>
<evidence type="ECO:0000256" key="7">
    <source>
        <dbReference type="SAM" id="Phobius"/>
    </source>
</evidence>
<reference evidence="9" key="2">
    <citation type="submission" date="2023-05" db="EMBL/GenBank/DDBJ databases">
        <authorList>
            <person name="Fouks B."/>
        </authorList>
    </citation>
    <scope>NUCLEOTIDE SEQUENCE</scope>
    <source>
        <strain evidence="9">Stay&amp;Tobe</strain>
        <tissue evidence="9">Testes</tissue>
    </source>
</reference>
<dbReference type="PANTHER" id="PTHR43570">
    <property type="entry name" value="ALDEHYDE DEHYDROGENASE"/>
    <property type="match status" value="1"/>
</dbReference>
<dbReference type="SUPFAM" id="SSF53720">
    <property type="entry name" value="ALDH-like"/>
    <property type="match status" value="1"/>
</dbReference>
<feature type="transmembrane region" description="Helical" evidence="7">
    <location>
        <begin position="472"/>
        <end position="492"/>
    </location>
</feature>
<dbReference type="GO" id="GO:0006081">
    <property type="term" value="P:aldehyde metabolic process"/>
    <property type="evidence" value="ECO:0007669"/>
    <property type="project" value="InterPro"/>
</dbReference>